<evidence type="ECO:0000256" key="6">
    <source>
        <dbReference type="ARBA" id="ARBA00022490"/>
    </source>
</evidence>
<keyword evidence="8 15" id="KW-0547">Nucleotide-binding</keyword>
<feature type="binding site" evidence="15">
    <location>
        <position position="72"/>
    </location>
    <ligand>
        <name>GTP</name>
        <dbReference type="ChEBI" id="CHEBI:37565"/>
    </ligand>
</feature>
<reference evidence="17" key="1">
    <citation type="submission" date="2021-05" db="EMBL/GenBank/DDBJ databases">
        <authorList>
            <person name="Alioto T."/>
            <person name="Alioto T."/>
            <person name="Gomez Garrido J."/>
        </authorList>
    </citation>
    <scope>NUCLEOTIDE SEQUENCE</scope>
</reference>
<dbReference type="GO" id="GO:0051649">
    <property type="term" value="P:establishment of localization in cell"/>
    <property type="evidence" value="ECO:0007669"/>
    <property type="project" value="UniProtKB-ARBA"/>
</dbReference>
<dbReference type="GO" id="GO:0005930">
    <property type="term" value="C:axoneme"/>
    <property type="evidence" value="ECO:0007669"/>
    <property type="project" value="UniProtKB-SubCell"/>
</dbReference>
<evidence type="ECO:0000313" key="17">
    <source>
        <dbReference type="EMBL" id="CAG6677246.1"/>
    </source>
</evidence>
<dbReference type="GO" id="GO:0060170">
    <property type="term" value="C:ciliary membrane"/>
    <property type="evidence" value="ECO:0007669"/>
    <property type="project" value="UniProtKB-SubCell"/>
</dbReference>
<dbReference type="SMART" id="SM00178">
    <property type="entry name" value="SAR"/>
    <property type="match status" value="1"/>
</dbReference>
<dbReference type="GO" id="GO:0046872">
    <property type="term" value="F:metal ion binding"/>
    <property type="evidence" value="ECO:0007669"/>
    <property type="project" value="UniProtKB-KW"/>
</dbReference>
<sequence length="186" mass="21141">MKLFGKLANILGIKKKEVKVLILGLNNSGKSTLVNHLKSDEDKVHTIIPTVGLNIEKFKYHNVQFTAFDMSGHGKYRDLWEHYYRECEGIIFVIDSSDTLRIAVVRDELDTLLQHPDIVTRKIPILFFANKMDLRDSLSTFKIASILGLERIENKAWHICASNALTGDGLQEGSEWITQAICELLK</sequence>
<accession>A0A8D8T1Q1</accession>
<evidence type="ECO:0000256" key="14">
    <source>
        <dbReference type="ARBA" id="ARBA00023288"/>
    </source>
</evidence>
<evidence type="ECO:0000256" key="12">
    <source>
        <dbReference type="ARBA" id="ARBA00023212"/>
    </source>
</evidence>
<keyword evidence="12" id="KW-0206">Cytoskeleton</keyword>
<name>A0A8D8T1Q1_9HEMI</name>
<evidence type="ECO:0000256" key="1">
    <source>
        <dbReference type="ARBA" id="ARBA00004120"/>
    </source>
</evidence>
<organism evidence="17">
    <name type="scientific">Cacopsylla melanoneura</name>
    <dbReference type="NCBI Taxonomy" id="428564"/>
    <lineage>
        <taxon>Eukaryota</taxon>
        <taxon>Metazoa</taxon>
        <taxon>Ecdysozoa</taxon>
        <taxon>Arthropoda</taxon>
        <taxon>Hexapoda</taxon>
        <taxon>Insecta</taxon>
        <taxon>Pterygota</taxon>
        <taxon>Neoptera</taxon>
        <taxon>Paraneoptera</taxon>
        <taxon>Hemiptera</taxon>
        <taxon>Sternorrhyncha</taxon>
        <taxon>Psylloidea</taxon>
        <taxon>Psyllidae</taxon>
        <taxon>Psyllinae</taxon>
        <taxon>Cacopsylla</taxon>
    </lineage>
</organism>
<evidence type="ECO:0000256" key="13">
    <source>
        <dbReference type="ARBA" id="ARBA00023273"/>
    </source>
</evidence>
<keyword evidence="14" id="KW-0449">Lipoprotein</keyword>
<dbReference type="InterPro" id="IPR024156">
    <property type="entry name" value="Small_GTPase_ARF"/>
</dbReference>
<evidence type="ECO:0000256" key="2">
    <source>
        <dbReference type="ARBA" id="ARBA00004430"/>
    </source>
</evidence>
<dbReference type="Gene3D" id="3.40.50.300">
    <property type="entry name" value="P-loop containing nucleotide triphosphate hydrolases"/>
    <property type="match status" value="1"/>
</dbReference>
<evidence type="ECO:0000256" key="11">
    <source>
        <dbReference type="ARBA" id="ARBA00023136"/>
    </source>
</evidence>
<keyword evidence="16" id="KW-0460">Magnesium</keyword>
<dbReference type="EMBL" id="HBUF01077338">
    <property type="protein sequence ID" value="CAG6631596.1"/>
    <property type="molecule type" value="Transcribed_RNA"/>
</dbReference>
<protein>
    <recommendedName>
        <fullName evidence="4">ADP-ribosylation factor-like protein 6</fullName>
    </recommendedName>
</protein>
<dbReference type="PROSITE" id="PS51417">
    <property type="entry name" value="ARF"/>
    <property type="match status" value="1"/>
</dbReference>
<evidence type="ECO:0000256" key="7">
    <source>
        <dbReference type="ARBA" id="ARBA00022707"/>
    </source>
</evidence>
<keyword evidence="10 15" id="KW-0342">GTP-binding</keyword>
<dbReference type="EMBL" id="HBUF01583177">
    <property type="protein sequence ID" value="CAG6770905.1"/>
    <property type="molecule type" value="Transcribed_RNA"/>
</dbReference>
<keyword evidence="11" id="KW-0472">Membrane</keyword>
<dbReference type="PROSITE" id="PS51422">
    <property type="entry name" value="SAR1"/>
    <property type="match status" value="1"/>
</dbReference>
<dbReference type="PANTHER" id="PTHR11711">
    <property type="entry name" value="ADP RIBOSYLATION FACTOR-RELATED"/>
    <property type="match status" value="1"/>
</dbReference>
<evidence type="ECO:0000256" key="8">
    <source>
        <dbReference type="ARBA" id="ARBA00022741"/>
    </source>
</evidence>
<dbReference type="SMART" id="SM00177">
    <property type="entry name" value="ARF"/>
    <property type="match status" value="1"/>
</dbReference>
<evidence type="ECO:0000256" key="4">
    <source>
        <dbReference type="ARBA" id="ARBA00019766"/>
    </source>
</evidence>
<keyword evidence="16" id="KW-0479">Metal-binding</keyword>
<comment type="subcellular location">
    <subcellularLocation>
        <location evidence="3">Cell projection</location>
        <location evidence="3">Cilium membrane</location>
        <topology evidence="3">Peripheral membrane protein</topology>
        <orientation evidence="3">Cytoplasmic side</orientation>
    </subcellularLocation>
    <subcellularLocation>
        <location evidence="2">Cytoplasm</location>
        <location evidence="2">Cytoskeleton</location>
        <location evidence="2">Cilium axoneme</location>
    </subcellularLocation>
    <subcellularLocation>
        <location evidence="1">Cytoplasm</location>
        <location evidence="1">Cytoskeleton</location>
        <location evidence="1">Cilium basal body</location>
    </subcellularLocation>
</comment>
<dbReference type="EMBL" id="HBUF01395142">
    <property type="protein sequence ID" value="CAG6735234.1"/>
    <property type="molecule type" value="Transcribed_RNA"/>
</dbReference>
<dbReference type="GO" id="GO:0016192">
    <property type="term" value="P:vesicle-mediated transport"/>
    <property type="evidence" value="ECO:0007669"/>
    <property type="project" value="UniProtKB-ARBA"/>
</dbReference>
<keyword evidence="5" id="KW-1003">Cell membrane</keyword>
<evidence type="ECO:0000256" key="15">
    <source>
        <dbReference type="PIRSR" id="PIRSR606689-1"/>
    </source>
</evidence>
<evidence type="ECO:0000256" key="9">
    <source>
        <dbReference type="ARBA" id="ARBA00022794"/>
    </source>
</evidence>
<dbReference type="InterPro" id="IPR005225">
    <property type="entry name" value="Small_GTP-bd"/>
</dbReference>
<keyword evidence="7" id="KW-0519">Myristate</keyword>
<keyword evidence="13" id="KW-0966">Cell projection</keyword>
<feature type="binding site" evidence="15">
    <location>
        <begin position="24"/>
        <end position="31"/>
    </location>
    <ligand>
        <name>GTP</name>
        <dbReference type="ChEBI" id="CHEBI:37565"/>
    </ligand>
</feature>
<dbReference type="NCBIfam" id="TIGR00231">
    <property type="entry name" value="small_GTP"/>
    <property type="match status" value="1"/>
</dbReference>
<evidence type="ECO:0000256" key="10">
    <source>
        <dbReference type="ARBA" id="ARBA00023134"/>
    </source>
</evidence>
<dbReference type="GO" id="GO:0003924">
    <property type="term" value="F:GTPase activity"/>
    <property type="evidence" value="ECO:0007669"/>
    <property type="project" value="InterPro"/>
</dbReference>
<dbReference type="SUPFAM" id="SSF52540">
    <property type="entry name" value="P-loop containing nucleoside triphosphate hydrolases"/>
    <property type="match status" value="1"/>
</dbReference>
<dbReference type="InterPro" id="IPR027417">
    <property type="entry name" value="P-loop_NTPase"/>
</dbReference>
<feature type="binding site" evidence="16">
    <location>
        <position position="50"/>
    </location>
    <ligand>
        <name>Mg(2+)</name>
        <dbReference type="ChEBI" id="CHEBI:18420"/>
    </ligand>
</feature>
<keyword evidence="9" id="KW-0970">Cilium biogenesis/degradation</keyword>
<evidence type="ECO:0000256" key="5">
    <source>
        <dbReference type="ARBA" id="ARBA00022475"/>
    </source>
</evidence>
<proteinExistence type="predicted"/>
<dbReference type="InterPro" id="IPR006689">
    <property type="entry name" value="Small_GTPase_ARF/SAR"/>
</dbReference>
<dbReference type="AlphaFoldDB" id="A0A8D8T1Q1"/>
<dbReference type="EMBL" id="HBUF01395141">
    <property type="protein sequence ID" value="CAG6735233.1"/>
    <property type="molecule type" value="Transcribed_RNA"/>
</dbReference>
<dbReference type="EMBL" id="HBUF01241966">
    <property type="protein sequence ID" value="CAG6677246.1"/>
    <property type="molecule type" value="Transcribed_RNA"/>
</dbReference>
<evidence type="ECO:0000256" key="3">
    <source>
        <dbReference type="ARBA" id="ARBA00004522"/>
    </source>
</evidence>
<feature type="binding site" evidence="16">
    <location>
        <position position="31"/>
    </location>
    <ligand>
        <name>Mg(2+)</name>
        <dbReference type="ChEBI" id="CHEBI:18420"/>
    </ligand>
</feature>
<dbReference type="GO" id="GO:0005525">
    <property type="term" value="F:GTP binding"/>
    <property type="evidence" value="ECO:0007669"/>
    <property type="project" value="UniProtKB-KW"/>
</dbReference>
<keyword evidence="6" id="KW-0963">Cytoplasm</keyword>
<dbReference type="Pfam" id="PF00025">
    <property type="entry name" value="Arf"/>
    <property type="match status" value="1"/>
</dbReference>
<feature type="binding site" evidence="15">
    <location>
        <begin position="130"/>
        <end position="133"/>
    </location>
    <ligand>
        <name>GTP</name>
        <dbReference type="ChEBI" id="CHEBI:37565"/>
    </ligand>
</feature>
<evidence type="ECO:0000256" key="16">
    <source>
        <dbReference type="PIRSR" id="PIRSR606689-2"/>
    </source>
</evidence>
<dbReference type="SMART" id="SM00175">
    <property type="entry name" value="RAB"/>
    <property type="match status" value="1"/>
</dbReference>
<dbReference type="PROSITE" id="PS51419">
    <property type="entry name" value="RAB"/>
    <property type="match status" value="1"/>
</dbReference>
<dbReference type="FunFam" id="3.40.50.300:FF:000457">
    <property type="entry name" value="ADP-ribosylation factor-like protein 6"/>
    <property type="match status" value="1"/>
</dbReference>
<dbReference type="GO" id="GO:0030030">
    <property type="term" value="P:cell projection organization"/>
    <property type="evidence" value="ECO:0007669"/>
    <property type="project" value="UniProtKB-KW"/>
</dbReference>
<dbReference type="PRINTS" id="PR00328">
    <property type="entry name" value="SAR1GTPBP"/>
</dbReference>